<reference evidence="2" key="1">
    <citation type="journal article" date="2019" name="Sci. Rep.">
        <title>Draft genome of Tanacetum cinerariifolium, the natural source of mosquito coil.</title>
        <authorList>
            <person name="Yamashiro T."/>
            <person name="Shiraishi A."/>
            <person name="Satake H."/>
            <person name="Nakayama K."/>
        </authorList>
    </citation>
    <scope>NUCLEOTIDE SEQUENCE</scope>
</reference>
<dbReference type="InterPro" id="IPR035979">
    <property type="entry name" value="RBD_domain_sf"/>
</dbReference>
<feature type="region of interest" description="Disordered" evidence="1">
    <location>
        <begin position="125"/>
        <end position="151"/>
    </location>
</feature>
<comment type="caution">
    <text evidence="2">The sequence shown here is derived from an EMBL/GenBank/DDBJ whole genome shotgun (WGS) entry which is preliminary data.</text>
</comment>
<proteinExistence type="predicted"/>
<dbReference type="EMBL" id="BKCJ010315140">
    <property type="protein sequence ID" value="GEZ72481.1"/>
    <property type="molecule type" value="Genomic_DNA"/>
</dbReference>
<dbReference type="GO" id="GO:0003676">
    <property type="term" value="F:nucleic acid binding"/>
    <property type="evidence" value="ECO:0007669"/>
    <property type="project" value="InterPro"/>
</dbReference>
<dbReference type="AlphaFoldDB" id="A0A699IJY6"/>
<dbReference type="SUPFAM" id="SSF54928">
    <property type="entry name" value="RNA-binding domain, RBD"/>
    <property type="match status" value="1"/>
</dbReference>
<name>A0A699IJY6_TANCI</name>
<accession>A0A699IJY6</accession>
<evidence type="ECO:0000256" key="1">
    <source>
        <dbReference type="SAM" id="MobiDB-lite"/>
    </source>
</evidence>
<evidence type="ECO:0000313" key="2">
    <source>
        <dbReference type="EMBL" id="GEZ72481.1"/>
    </source>
</evidence>
<gene>
    <name evidence="2" type="ORF">Tci_544454</name>
</gene>
<sequence>QDLWDSCNQWGVVIDVYIAAKRSKSGHRFCFVRFKNVNDINMLEERSGDITPNEVGVSGNNDASNSGEKPVGVSVKSVKNSKVLNELFLELKDVSYDFIPDERCVWIDFVGFPLASWAPEVKENLKKDKIKSKPDKNEKRGEAGKSQKQLQ</sequence>
<feature type="region of interest" description="Disordered" evidence="1">
    <location>
        <begin position="51"/>
        <end position="72"/>
    </location>
</feature>
<feature type="non-terminal residue" evidence="2">
    <location>
        <position position="1"/>
    </location>
</feature>
<protein>
    <submittedName>
        <fullName evidence="2">Nucleotide-binding alpha-beta plait domain-containing protein</fullName>
    </submittedName>
</protein>
<feature type="compositionally biased region" description="Basic and acidic residues" evidence="1">
    <location>
        <begin position="125"/>
        <end position="145"/>
    </location>
</feature>
<organism evidence="2">
    <name type="scientific">Tanacetum cinerariifolium</name>
    <name type="common">Dalmatian daisy</name>
    <name type="synonym">Chrysanthemum cinerariifolium</name>
    <dbReference type="NCBI Taxonomy" id="118510"/>
    <lineage>
        <taxon>Eukaryota</taxon>
        <taxon>Viridiplantae</taxon>
        <taxon>Streptophyta</taxon>
        <taxon>Embryophyta</taxon>
        <taxon>Tracheophyta</taxon>
        <taxon>Spermatophyta</taxon>
        <taxon>Magnoliopsida</taxon>
        <taxon>eudicotyledons</taxon>
        <taxon>Gunneridae</taxon>
        <taxon>Pentapetalae</taxon>
        <taxon>asterids</taxon>
        <taxon>campanulids</taxon>
        <taxon>Asterales</taxon>
        <taxon>Asteraceae</taxon>
        <taxon>Asteroideae</taxon>
        <taxon>Anthemideae</taxon>
        <taxon>Anthemidinae</taxon>
        <taxon>Tanacetum</taxon>
    </lineage>
</organism>